<dbReference type="EMBL" id="AP022871">
    <property type="protein sequence ID" value="BCB89984.1"/>
    <property type="molecule type" value="Genomic_DNA"/>
</dbReference>
<keyword evidence="2" id="KW-0489">Methyltransferase</keyword>
<feature type="compositionally biased region" description="Low complexity" evidence="1">
    <location>
        <begin position="1"/>
        <end position="11"/>
    </location>
</feature>
<organism evidence="2 3">
    <name type="scientific">Phytohabitans suffuscus</name>
    <dbReference type="NCBI Taxonomy" id="624315"/>
    <lineage>
        <taxon>Bacteria</taxon>
        <taxon>Bacillati</taxon>
        <taxon>Actinomycetota</taxon>
        <taxon>Actinomycetes</taxon>
        <taxon>Micromonosporales</taxon>
        <taxon>Micromonosporaceae</taxon>
    </lineage>
</organism>
<gene>
    <name evidence="2" type="ORF">Psuf_072970</name>
</gene>
<protein>
    <submittedName>
        <fullName evidence="2">Methyltransferase</fullName>
    </submittedName>
</protein>
<accession>A0A6F8YV94</accession>
<dbReference type="KEGG" id="psuu:Psuf_072970"/>
<feature type="region of interest" description="Disordered" evidence="1">
    <location>
        <begin position="1"/>
        <end position="20"/>
    </location>
</feature>
<dbReference type="AlphaFoldDB" id="A0A6F8YV94"/>
<keyword evidence="2" id="KW-0808">Transferase</keyword>
<dbReference type="Gene3D" id="3.40.50.150">
    <property type="entry name" value="Vaccinia Virus protein VP39"/>
    <property type="match status" value="1"/>
</dbReference>
<dbReference type="CDD" id="cd02440">
    <property type="entry name" value="AdoMet_MTases"/>
    <property type="match status" value="1"/>
</dbReference>
<dbReference type="Proteomes" id="UP000503011">
    <property type="component" value="Chromosome"/>
</dbReference>
<evidence type="ECO:0000313" key="2">
    <source>
        <dbReference type="EMBL" id="BCB89984.1"/>
    </source>
</evidence>
<dbReference type="GO" id="GO:0032259">
    <property type="term" value="P:methylation"/>
    <property type="evidence" value="ECO:0007669"/>
    <property type="project" value="UniProtKB-KW"/>
</dbReference>
<dbReference type="InterPro" id="IPR029063">
    <property type="entry name" value="SAM-dependent_MTases_sf"/>
</dbReference>
<proteinExistence type="predicted"/>
<dbReference type="SUPFAM" id="SSF53335">
    <property type="entry name" value="S-adenosyl-L-methionine-dependent methyltransferases"/>
    <property type="match status" value="1"/>
</dbReference>
<keyword evidence="3" id="KW-1185">Reference proteome</keyword>
<evidence type="ECO:0000256" key="1">
    <source>
        <dbReference type="SAM" id="MobiDB-lite"/>
    </source>
</evidence>
<reference evidence="2 3" key="2">
    <citation type="submission" date="2020-03" db="EMBL/GenBank/DDBJ databases">
        <authorList>
            <person name="Ichikawa N."/>
            <person name="Kimura A."/>
            <person name="Kitahashi Y."/>
            <person name="Uohara A."/>
        </authorList>
    </citation>
    <scope>NUCLEOTIDE SEQUENCE [LARGE SCALE GENOMIC DNA]</scope>
    <source>
        <strain evidence="2 3">NBRC 105367</strain>
    </source>
</reference>
<reference evidence="2 3" key="1">
    <citation type="submission" date="2020-03" db="EMBL/GenBank/DDBJ databases">
        <title>Whole genome shotgun sequence of Phytohabitans suffuscus NBRC 105367.</title>
        <authorList>
            <person name="Komaki H."/>
            <person name="Tamura T."/>
        </authorList>
    </citation>
    <scope>NUCLEOTIDE SEQUENCE [LARGE SCALE GENOMIC DNA]</scope>
    <source>
        <strain evidence="2 3">NBRC 105367</strain>
    </source>
</reference>
<dbReference type="GO" id="GO:0008168">
    <property type="term" value="F:methyltransferase activity"/>
    <property type="evidence" value="ECO:0007669"/>
    <property type="project" value="UniProtKB-KW"/>
</dbReference>
<evidence type="ECO:0000313" key="3">
    <source>
        <dbReference type="Proteomes" id="UP000503011"/>
    </source>
</evidence>
<dbReference type="RefSeq" id="WP_232075386.1">
    <property type="nucleotide sequence ID" value="NZ_AP022871.1"/>
</dbReference>
<name>A0A6F8YV94_9ACTN</name>
<sequence length="231" mass="24484">MSTLAGPEPAALAPPSPARGGDDRTAFLREFLRDPFTVAAVTPSGRPLADLVTATVPHDGAPLVVELGPGTGAFTAAVQRRLAGRGRHLAVEINARFAARLAARYPGVDVEVADARGLRGVLARRGHGRADVIVSGLPWAAFAPDRQDDLLDAVTGGLAPHGAFTTFAYTHTRWAPPARRLRRALRSRFEEVVLSRTVWANLPPAFVYYCRRPRTPAQAAAGGPPPVEPAA</sequence>